<evidence type="ECO:0000256" key="6">
    <source>
        <dbReference type="ARBA" id="ARBA00023136"/>
    </source>
</evidence>
<keyword evidence="5 7" id="KW-1133">Transmembrane helix</keyword>
<feature type="transmembrane region" description="Helical" evidence="7">
    <location>
        <begin position="35"/>
        <end position="56"/>
    </location>
</feature>
<feature type="transmembrane region" description="Helical" evidence="7">
    <location>
        <begin position="129"/>
        <end position="151"/>
    </location>
</feature>
<organism evidence="9 10">
    <name type="scientific">Paenarthrobacter histidinolovorans</name>
    <dbReference type="NCBI Taxonomy" id="43664"/>
    <lineage>
        <taxon>Bacteria</taxon>
        <taxon>Bacillati</taxon>
        <taxon>Actinomycetota</taxon>
        <taxon>Actinomycetes</taxon>
        <taxon>Micrococcales</taxon>
        <taxon>Micrococcaceae</taxon>
        <taxon>Paenarthrobacter</taxon>
    </lineage>
</organism>
<gene>
    <name evidence="9" type="ORF">ABIA52_004208</name>
</gene>
<keyword evidence="2 7" id="KW-0813">Transport</keyword>
<keyword evidence="10" id="KW-1185">Reference proteome</keyword>
<keyword evidence="6 7" id="KW-0472">Membrane</keyword>
<proteinExistence type="inferred from homology"/>
<comment type="subcellular location">
    <subcellularLocation>
        <location evidence="1 7">Cell membrane</location>
        <topology evidence="1 7">Multi-pass membrane protein</topology>
    </subcellularLocation>
</comment>
<accession>A0ABW8NCI9</accession>
<evidence type="ECO:0000256" key="7">
    <source>
        <dbReference type="RuleBase" id="RU363032"/>
    </source>
</evidence>
<dbReference type="Proteomes" id="UP001620520">
    <property type="component" value="Unassembled WGS sequence"/>
</dbReference>
<dbReference type="InterPro" id="IPR035906">
    <property type="entry name" value="MetI-like_sf"/>
</dbReference>
<evidence type="ECO:0000313" key="10">
    <source>
        <dbReference type="Proteomes" id="UP001620520"/>
    </source>
</evidence>
<sequence>MTSNQTTSRASAVSAERPGKNAKARFRPFKLVSEVLMAGVVLLFLFPIVFTFFSAFKSNGEIFAQPPSLFGAEFRWQNFVEVFEYTPFLRFIFNGLVVSIIGTVIVVAVSALAAYSFGILRWRGRDKFMLLYLATMMIPQEVLVIPMFLLMQKLGWINTWQALILPWAFGAFGAFLLRQFFVNIPYELVEASRMDGCSQWRTFSRIILPLAKPSLAVLAVWTFITFWNSFLWPLIVVNDVNELGNVSLGLQTFFGEHGSSWNLVMAASVIAILPTLLLVVALQKHLVKGIATVGLAGR</sequence>
<dbReference type="PANTHER" id="PTHR43744">
    <property type="entry name" value="ABC TRANSPORTER PERMEASE PROTEIN MG189-RELATED-RELATED"/>
    <property type="match status" value="1"/>
</dbReference>
<protein>
    <submittedName>
        <fullName evidence="9">Multiple sugar transport system permease protein</fullName>
    </submittedName>
</protein>
<evidence type="ECO:0000256" key="5">
    <source>
        <dbReference type="ARBA" id="ARBA00022989"/>
    </source>
</evidence>
<evidence type="ECO:0000256" key="1">
    <source>
        <dbReference type="ARBA" id="ARBA00004651"/>
    </source>
</evidence>
<evidence type="ECO:0000256" key="3">
    <source>
        <dbReference type="ARBA" id="ARBA00022475"/>
    </source>
</evidence>
<feature type="transmembrane region" description="Helical" evidence="7">
    <location>
        <begin position="157"/>
        <end position="177"/>
    </location>
</feature>
<dbReference type="SUPFAM" id="SSF161098">
    <property type="entry name" value="MetI-like"/>
    <property type="match status" value="1"/>
</dbReference>
<reference evidence="9 10" key="1">
    <citation type="submission" date="2024-10" db="EMBL/GenBank/DDBJ databases">
        <title>Novel secondary metabolite-producing bacteria for plant disease control.</title>
        <authorList>
            <person name="Chevrette M."/>
        </authorList>
    </citation>
    <scope>NUCLEOTIDE SEQUENCE [LARGE SCALE GENOMIC DNA]</scope>
    <source>
        <strain evidence="9 10">J30 TE3557</strain>
    </source>
</reference>
<feature type="transmembrane region" description="Helical" evidence="7">
    <location>
        <begin position="91"/>
        <end position="117"/>
    </location>
</feature>
<evidence type="ECO:0000259" key="8">
    <source>
        <dbReference type="PROSITE" id="PS50928"/>
    </source>
</evidence>
<evidence type="ECO:0000256" key="2">
    <source>
        <dbReference type="ARBA" id="ARBA00022448"/>
    </source>
</evidence>
<keyword evidence="3" id="KW-1003">Cell membrane</keyword>
<dbReference type="EMBL" id="JBIYEW010000003">
    <property type="protein sequence ID" value="MFK4641319.1"/>
    <property type="molecule type" value="Genomic_DNA"/>
</dbReference>
<comment type="caution">
    <text evidence="9">The sequence shown here is derived from an EMBL/GenBank/DDBJ whole genome shotgun (WGS) entry which is preliminary data.</text>
</comment>
<evidence type="ECO:0000256" key="4">
    <source>
        <dbReference type="ARBA" id="ARBA00022692"/>
    </source>
</evidence>
<dbReference type="PANTHER" id="PTHR43744:SF12">
    <property type="entry name" value="ABC TRANSPORTER PERMEASE PROTEIN MG189-RELATED"/>
    <property type="match status" value="1"/>
</dbReference>
<dbReference type="PROSITE" id="PS50928">
    <property type="entry name" value="ABC_TM1"/>
    <property type="match status" value="1"/>
</dbReference>
<dbReference type="Gene3D" id="1.10.3720.10">
    <property type="entry name" value="MetI-like"/>
    <property type="match status" value="1"/>
</dbReference>
<feature type="domain" description="ABC transmembrane type-1" evidence="8">
    <location>
        <begin position="92"/>
        <end position="282"/>
    </location>
</feature>
<feature type="transmembrane region" description="Helical" evidence="7">
    <location>
        <begin position="263"/>
        <end position="282"/>
    </location>
</feature>
<dbReference type="CDD" id="cd06261">
    <property type="entry name" value="TM_PBP2"/>
    <property type="match status" value="1"/>
</dbReference>
<comment type="similarity">
    <text evidence="7">Belongs to the binding-protein-dependent transport system permease family.</text>
</comment>
<name>A0ABW8NCI9_9MICC</name>
<keyword evidence="9" id="KW-0762">Sugar transport</keyword>
<dbReference type="InterPro" id="IPR000515">
    <property type="entry name" value="MetI-like"/>
</dbReference>
<dbReference type="RefSeq" id="WP_404595618.1">
    <property type="nucleotide sequence ID" value="NZ_JBIYEW010000003.1"/>
</dbReference>
<dbReference type="Pfam" id="PF00528">
    <property type="entry name" value="BPD_transp_1"/>
    <property type="match status" value="1"/>
</dbReference>
<evidence type="ECO:0000313" key="9">
    <source>
        <dbReference type="EMBL" id="MFK4641319.1"/>
    </source>
</evidence>
<keyword evidence="4 7" id="KW-0812">Transmembrane</keyword>